<feature type="region of interest" description="Disordered" evidence="1">
    <location>
        <begin position="39"/>
        <end position="65"/>
    </location>
</feature>
<dbReference type="HOGENOM" id="CLU_1947266_0_0_11"/>
<sequence>MRVNHSFHSHLIIARPGTDASPRTDNGLTDLTSERLRTAGRLDVGARAMPRDDARPVQAGAARQAKATIDQRRLVREIRVARSCHDAVNPEFGHRRPRQPLRGPSAKAAGSTRTGATTPAVTTEHGIPA</sequence>
<evidence type="ECO:0000256" key="1">
    <source>
        <dbReference type="SAM" id="MobiDB-lite"/>
    </source>
</evidence>
<accession>K0JWZ4</accession>
<feature type="compositionally biased region" description="Low complexity" evidence="1">
    <location>
        <begin position="112"/>
        <end position="123"/>
    </location>
</feature>
<proteinExistence type="predicted"/>
<keyword evidence="3" id="KW-1185">Reference proteome</keyword>
<dbReference type="Proteomes" id="UP000006281">
    <property type="component" value="Chromosome"/>
</dbReference>
<dbReference type="STRING" id="1179773.BN6_13990"/>
<gene>
    <name evidence="2" type="ordered locus">BN6_13990</name>
</gene>
<name>K0JWZ4_SACES</name>
<dbReference type="AlphaFoldDB" id="K0JWZ4"/>
<organism evidence="2 3">
    <name type="scientific">Saccharothrix espanaensis (strain ATCC 51144 / DSM 44229 / JCM 9112 / NBRC 15066 / NRRL 15764)</name>
    <dbReference type="NCBI Taxonomy" id="1179773"/>
    <lineage>
        <taxon>Bacteria</taxon>
        <taxon>Bacillati</taxon>
        <taxon>Actinomycetota</taxon>
        <taxon>Actinomycetes</taxon>
        <taxon>Pseudonocardiales</taxon>
        <taxon>Pseudonocardiaceae</taxon>
        <taxon>Saccharothrix</taxon>
    </lineage>
</organism>
<protein>
    <submittedName>
        <fullName evidence="2">Uncharacterized protein</fullName>
    </submittedName>
</protein>
<dbReference type="EMBL" id="HE804045">
    <property type="protein sequence ID" value="CCH28723.1"/>
    <property type="molecule type" value="Genomic_DNA"/>
</dbReference>
<feature type="region of interest" description="Disordered" evidence="1">
    <location>
        <begin position="88"/>
        <end position="129"/>
    </location>
</feature>
<evidence type="ECO:0000313" key="3">
    <source>
        <dbReference type="Proteomes" id="UP000006281"/>
    </source>
</evidence>
<evidence type="ECO:0000313" key="2">
    <source>
        <dbReference type="EMBL" id="CCH28723.1"/>
    </source>
</evidence>
<reference evidence="2 3" key="1">
    <citation type="journal article" date="2012" name="BMC Genomics">
        <title>Complete genome sequence of Saccharothrix espanaensis DSM 44229T and comparison to the other completely sequenced Pseudonocardiaceae.</title>
        <authorList>
            <person name="Strobel T."/>
            <person name="Al-Dilaimi A."/>
            <person name="Blom J."/>
            <person name="Gessner A."/>
            <person name="Kalinowski J."/>
            <person name="Luzhetska M."/>
            <person name="Puhler A."/>
            <person name="Szczepanowski R."/>
            <person name="Bechthold A."/>
            <person name="Ruckert C."/>
        </authorList>
    </citation>
    <scope>NUCLEOTIDE SEQUENCE [LARGE SCALE GENOMIC DNA]</scope>
    <source>
        <strain evidence="3">ATCC 51144 / DSM 44229 / JCM 9112 / NBRC 15066 / NRRL 15764</strain>
    </source>
</reference>
<dbReference type="KEGG" id="sesp:BN6_13990"/>